<name>A0A6P6TTF0_COFAR</name>
<dbReference type="InterPro" id="IPR050942">
    <property type="entry name" value="F-box_BR-signaling"/>
</dbReference>
<protein>
    <submittedName>
        <fullName evidence="3 4">F-box protein At5g55150 isoform X1</fullName>
    </submittedName>
</protein>
<evidence type="ECO:0000259" key="1">
    <source>
        <dbReference type="Pfam" id="PF03478"/>
    </source>
</evidence>
<dbReference type="OrthoDB" id="642536at2759"/>
<organism evidence="2 4">
    <name type="scientific">Coffea arabica</name>
    <name type="common">Arabian coffee</name>
    <dbReference type="NCBI Taxonomy" id="13443"/>
    <lineage>
        <taxon>Eukaryota</taxon>
        <taxon>Viridiplantae</taxon>
        <taxon>Streptophyta</taxon>
        <taxon>Embryophyta</taxon>
        <taxon>Tracheophyta</taxon>
        <taxon>Spermatophyta</taxon>
        <taxon>Magnoliopsida</taxon>
        <taxon>eudicotyledons</taxon>
        <taxon>Gunneridae</taxon>
        <taxon>Pentapetalae</taxon>
        <taxon>asterids</taxon>
        <taxon>lamiids</taxon>
        <taxon>Gentianales</taxon>
        <taxon>Rubiaceae</taxon>
        <taxon>Ixoroideae</taxon>
        <taxon>Gardenieae complex</taxon>
        <taxon>Bertiereae - Coffeeae clade</taxon>
        <taxon>Coffeeae</taxon>
        <taxon>Coffea</taxon>
    </lineage>
</organism>
<dbReference type="RefSeq" id="XP_027081216.1">
    <property type="nucleotide sequence ID" value="XM_027225415.1"/>
</dbReference>
<reference evidence="2" key="1">
    <citation type="journal article" date="2025" name="Foods">
        <title>Unveiling the Microbial Signatures of Arabica Coffee Cherries: Insights into Ripeness Specific Diversity, Functional Traits, and Implications for Quality and Safety.</title>
        <authorList>
            <consortium name="RefSeq"/>
            <person name="Tenea G.N."/>
            <person name="Cifuentes V."/>
            <person name="Reyes P."/>
            <person name="Cevallos-Vallejos M."/>
        </authorList>
    </citation>
    <scope>NUCLEOTIDE SEQUENCE [LARGE SCALE GENOMIC DNA]</scope>
</reference>
<keyword evidence="2" id="KW-1185">Reference proteome</keyword>
<sequence length="376" mass="41925">MGDSVWSSLLPDLLVSIATKIQLVEDFMAFRGVCTSWRAAAHVDKFVKSWPNVPLLMLAEKEDSDDREFYSLSRGRIWRTLSLPEAKGKKCIESRGWLMTIGKSGDVNLLHPFSGVQIELPHLFTFPAHELEVDPCFFVIKAVLSASPSHTSEFVLVVVGGAGRFLGFWRPGDKSWTRMESSPNGAFNDVNFYNGAFNDVNFYNGKGYAITYGGDIWVWDISDPTVAHYGFTIDRELIKCRESYLVESDGELLIVARDGAALEDDDEETYGATNFRVIQLDLIKRGWKEITNVGERAIFVGHNGAFSIDATSFPNVIKPNCIYFTDDAIEAYTFTQQGGGKDMGVYNLEDGGRIERFDGVQSFSLIGPPVWVAPSF</sequence>
<dbReference type="PANTHER" id="PTHR44259">
    <property type="entry name" value="OS07G0183000 PROTEIN-RELATED"/>
    <property type="match status" value="1"/>
</dbReference>
<evidence type="ECO:0000313" key="4">
    <source>
        <dbReference type="RefSeq" id="XP_027081217.1"/>
    </source>
</evidence>
<accession>A0A6P6TTF0</accession>
<evidence type="ECO:0000313" key="2">
    <source>
        <dbReference type="Proteomes" id="UP001652660"/>
    </source>
</evidence>
<dbReference type="AlphaFoldDB" id="A0A6P6TTF0"/>
<dbReference type="Pfam" id="PF03478">
    <property type="entry name" value="Beta-prop_KIB1-4"/>
    <property type="match status" value="1"/>
</dbReference>
<dbReference type="InterPro" id="IPR011043">
    <property type="entry name" value="Gal_Oxase/kelch_b-propeller"/>
</dbReference>
<dbReference type="GeneID" id="113703904"/>
<proteinExistence type="predicted"/>
<gene>
    <name evidence="3 4" type="primary">LOC113703904</name>
</gene>
<dbReference type="PANTHER" id="PTHR44259:SF108">
    <property type="entry name" value="F-BOX PROTEIN SKIP23-LIKE"/>
    <property type="match status" value="1"/>
</dbReference>
<feature type="domain" description="KIB1-4 beta-propeller" evidence="1">
    <location>
        <begin position="69"/>
        <end position="347"/>
    </location>
</feature>
<dbReference type="RefSeq" id="XP_027081217.1">
    <property type="nucleotide sequence ID" value="XM_027225416.1"/>
</dbReference>
<dbReference type="InterPro" id="IPR005174">
    <property type="entry name" value="KIB1-4_b-propeller"/>
</dbReference>
<dbReference type="SUPFAM" id="SSF50965">
    <property type="entry name" value="Galactose oxidase, central domain"/>
    <property type="match status" value="1"/>
</dbReference>
<dbReference type="Proteomes" id="UP001652660">
    <property type="component" value="Chromosome 8e"/>
</dbReference>
<reference evidence="3 4" key="2">
    <citation type="submission" date="2025-04" db="UniProtKB">
        <authorList>
            <consortium name="RefSeq"/>
        </authorList>
    </citation>
    <scope>IDENTIFICATION</scope>
    <source>
        <tissue evidence="3 4">Leaves</tissue>
    </source>
</reference>
<evidence type="ECO:0000313" key="3">
    <source>
        <dbReference type="RefSeq" id="XP_027081216.1"/>
    </source>
</evidence>